<accession>A0A6A4ML37</accession>
<evidence type="ECO:0000256" key="1">
    <source>
        <dbReference type="SAM" id="MobiDB-lite"/>
    </source>
</evidence>
<evidence type="ECO:0000313" key="2">
    <source>
        <dbReference type="EMBL" id="KAE9584936.1"/>
    </source>
</evidence>
<dbReference type="AlphaFoldDB" id="A0A6A4ML37"/>
<gene>
    <name evidence="2" type="ORF">Lalb_Chr25g0283721</name>
</gene>
<comment type="caution">
    <text evidence="2">The sequence shown here is derived from an EMBL/GenBank/DDBJ whole genome shotgun (WGS) entry which is preliminary data.</text>
</comment>
<protein>
    <submittedName>
        <fullName evidence="2">Uncharacterized protein</fullName>
    </submittedName>
</protein>
<proteinExistence type="predicted"/>
<dbReference type="EMBL" id="WOCE01000025">
    <property type="protein sequence ID" value="KAE9584936.1"/>
    <property type="molecule type" value="Genomic_DNA"/>
</dbReference>
<feature type="region of interest" description="Disordered" evidence="1">
    <location>
        <begin position="1"/>
        <end position="36"/>
    </location>
</feature>
<dbReference type="Proteomes" id="UP000447434">
    <property type="component" value="Chromosome 25"/>
</dbReference>
<reference evidence="3" key="1">
    <citation type="journal article" date="2020" name="Nat. Commun.">
        <title>Genome sequence of the cluster root forming white lupin.</title>
        <authorList>
            <person name="Hufnagel B."/>
            <person name="Marques A."/>
            <person name="Soriano A."/>
            <person name="Marques L."/>
            <person name="Divol F."/>
            <person name="Doumas P."/>
            <person name="Sallet E."/>
            <person name="Mancinotti D."/>
            <person name="Carrere S."/>
            <person name="Marande W."/>
            <person name="Arribat S."/>
            <person name="Keller J."/>
            <person name="Huneau C."/>
            <person name="Blein T."/>
            <person name="Aime D."/>
            <person name="Laguerre M."/>
            <person name="Taylor J."/>
            <person name="Schubert V."/>
            <person name="Nelson M."/>
            <person name="Geu-Flores F."/>
            <person name="Crespi M."/>
            <person name="Gallardo-Guerrero K."/>
            <person name="Delaux P.-M."/>
            <person name="Salse J."/>
            <person name="Berges H."/>
            <person name="Guyot R."/>
            <person name="Gouzy J."/>
            <person name="Peret B."/>
        </authorList>
    </citation>
    <scope>NUCLEOTIDE SEQUENCE [LARGE SCALE GENOMIC DNA]</scope>
    <source>
        <strain evidence="3">cv. Amiga</strain>
    </source>
</reference>
<feature type="compositionally biased region" description="Basic and acidic residues" evidence="1">
    <location>
        <begin position="18"/>
        <end position="34"/>
    </location>
</feature>
<evidence type="ECO:0000313" key="3">
    <source>
        <dbReference type="Proteomes" id="UP000447434"/>
    </source>
</evidence>
<keyword evidence="3" id="KW-1185">Reference proteome</keyword>
<name>A0A6A4ML37_LUPAL</name>
<organism evidence="2 3">
    <name type="scientific">Lupinus albus</name>
    <name type="common">White lupine</name>
    <name type="synonym">Lupinus termis</name>
    <dbReference type="NCBI Taxonomy" id="3870"/>
    <lineage>
        <taxon>Eukaryota</taxon>
        <taxon>Viridiplantae</taxon>
        <taxon>Streptophyta</taxon>
        <taxon>Embryophyta</taxon>
        <taxon>Tracheophyta</taxon>
        <taxon>Spermatophyta</taxon>
        <taxon>Magnoliopsida</taxon>
        <taxon>eudicotyledons</taxon>
        <taxon>Gunneridae</taxon>
        <taxon>Pentapetalae</taxon>
        <taxon>rosids</taxon>
        <taxon>fabids</taxon>
        <taxon>Fabales</taxon>
        <taxon>Fabaceae</taxon>
        <taxon>Papilionoideae</taxon>
        <taxon>50 kb inversion clade</taxon>
        <taxon>genistoids sensu lato</taxon>
        <taxon>core genistoids</taxon>
        <taxon>Genisteae</taxon>
        <taxon>Lupinus</taxon>
    </lineage>
</organism>
<sequence length="68" mass="7638">MLKCHEDNGSNLTQDKQQQQDDPGKLTHDQENQVEHNQVVQMSMANGPTNQATNLQSLSLGHFIKHSL</sequence>